<evidence type="ECO:0000259" key="3">
    <source>
        <dbReference type="SMART" id="SM00062"/>
    </source>
</evidence>
<name>A0A1G6NBP5_9FIRM</name>
<dbReference type="Proteomes" id="UP000198943">
    <property type="component" value="Unassembled WGS sequence"/>
</dbReference>
<dbReference type="PANTHER" id="PTHR35936:SF19">
    <property type="entry name" value="AMINO-ACID-BINDING PROTEIN YXEM-RELATED"/>
    <property type="match status" value="1"/>
</dbReference>
<dbReference type="SMART" id="SM00079">
    <property type="entry name" value="PBPe"/>
    <property type="match status" value="1"/>
</dbReference>
<accession>A0A1G6NBP5</accession>
<evidence type="ECO:0000313" key="6">
    <source>
        <dbReference type="Proteomes" id="UP000198943"/>
    </source>
</evidence>
<dbReference type="Gene3D" id="3.40.190.10">
    <property type="entry name" value="Periplasmic binding protein-like II"/>
    <property type="match status" value="2"/>
</dbReference>
<dbReference type="GO" id="GO:0016020">
    <property type="term" value="C:membrane"/>
    <property type="evidence" value="ECO:0007669"/>
    <property type="project" value="InterPro"/>
</dbReference>
<keyword evidence="6" id="KW-1185">Reference proteome</keyword>
<dbReference type="SUPFAM" id="SSF53850">
    <property type="entry name" value="Periplasmic binding protein-like II"/>
    <property type="match status" value="1"/>
</dbReference>
<dbReference type="AlphaFoldDB" id="A0A1G6NBP5"/>
<evidence type="ECO:0000256" key="1">
    <source>
        <dbReference type="ARBA" id="ARBA00022729"/>
    </source>
</evidence>
<evidence type="ECO:0000313" key="5">
    <source>
        <dbReference type="EMBL" id="SDC65253.1"/>
    </source>
</evidence>
<feature type="signal peptide" evidence="2">
    <location>
        <begin position="1"/>
        <end position="18"/>
    </location>
</feature>
<proteinExistence type="predicted"/>
<keyword evidence="1 2" id="KW-0732">Signal</keyword>
<feature type="domain" description="Ionotropic glutamate receptor C-terminal" evidence="4">
    <location>
        <begin position="39"/>
        <end position="260"/>
    </location>
</feature>
<dbReference type="CDD" id="cd13530">
    <property type="entry name" value="PBP2_peptides_like"/>
    <property type="match status" value="1"/>
</dbReference>
<dbReference type="InterPro" id="IPR001638">
    <property type="entry name" value="Solute-binding_3/MltF_N"/>
</dbReference>
<organism evidence="5 6">
    <name type="scientific">Succiniclasticum ruminis</name>
    <dbReference type="NCBI Taxonomy" id="40841"/>
    <lineage>
        <taxon>Bacteria</taxon>
        <taxon>Bacillati</taxon>
        <taxon>Bacillota</taxon>
        <taxon>Negativicutes</taxon>
        <taxon>Acidaminococcales</taxon>
        <taxon>Acidaminococcaceae</taxon>
        <taxon>Succiniclasticum</taxon>
    </lineage>
</organism>
<dbReference type="InterPro" id="IPR001320">
    <property type="entry name" value="Iontro_rcpt_C"/>
</dbReference>
<protein>
    <submittedName>
        <fullName evidence="5">Polar amino acid transport system substrate-binding protein</fullName>
    </submittedName>
</protein>
<dbReference type="PROSITE" id="PS51257">
    <property type="entry name" value="PROKAR_LIPOPROTEIN"/>
    <property type="match status" value="1"/>
</dbReference>
<gene>
    <name evidence="5" type="ORF">SAMN04487864_11319</name>
</gene>
<dbReference type="OrthoDB" id="9775197at2"/>
<dbReference type="SMART" id="SM00062">
    <property type="entry name" value="PBPb"/>
    <property type="match status" value="1"/>
</dbReference>
<dbReference type="GO" id="GO:0015276">
    <property type="term" value="F:ligand-gated monoatomic ion channel activity"/>
    <property type="evidence" value="ECO:0007669"/>
    <property type="project" value="InterPro"/>
</dbReference>
<dbReference type="PANTHER" id="PTHR35936">
    <property type="entry name" value="MEMBRANE-BOUND LYTIC MUREIN TRANSGLYCOSYLASE F"/>
    <property type="match status" value="1"/>
</dbReference>
<evidence type="ECO:0000259" key="4">
    <source>
        <dbReference type="SMART" id="SM00079"/>
    </source>
</evidence>
<dbReference type="RefSeq" id="WP_093730877.1">
    <property type="nucleotide sequence ID" value="NZ_FMYW01000013.1"/>
</dbReference>
<dbReference type="EMBL" id="FMYW01000013">
    <property type="protein sequence ID" value="SDC65253.1"/>
    <property type="molecule type" value="Genomic_DNA"/>
</dbReference>
<feature type="chain" id="PRO_5039266501" evidence="2">
    <location>
        <begin position="19"/>
        <end position="263"/>
    </location>
</feature>
<dbReference type="Pfam" id="PF00497">
    <property type="entry name" value="SBP_bac_3"/>
    <property type="match status" value="1"/>
</dbReference>
<feature type="domain" description="Solute-binding protein family 3/N-terminal" evidence="3">
    <location>
        <begin position="39"/>
        <end position="261"/>
    </location>
</feature>
<evidence type="ECO:0000256" key="2">
    <source>
        <dbReference type="SAM" id="SignalP"/>
    </source>
</evidence>
<sequence length="263" mass="28845">MRKIICLVLTVICLLALAGCGGGTKNAEAPVQKQAAEKVLRVGIDADYPPFGYYQEVNKTFLGFDVELIQGVARKMGYTKVNFVDLEFNNLLPSLQDGQVDAVISCMTITDERRKMVDFTEPYLISSNVVIGSVDTKATNLEAMKDKRIAAEVGSVHANQAKQYSQNVITCSSAEEALKLVMDKKADFAIVDNHTAGFFITNFYNGKLSVMAELPGDKDKGIGIAVAKGNKELADRLNEGLREYMQTASYLQMKKTYFGKPNA</sequence>
<reference evidence="6" key="1">
    <citation type="submission" date="2016-10" db="EMBL/GenBank/DDBJ databases">
        <authorList>
            <person name="Varghese N."/>
            <person name="Submissions S."/>
        </authorList>
    </citation>
    <scope>NUCLEOTIDE SEQUENCE [LARGE SCALE GENOMIC DNA]</scope>
    <source>
        <strain evidence="6">DSM 11005</strain>
    </source>
</reference>